<dbReference type="Proteomes" id="UP000597444">
    <property type="component" value="Unassembled WGS sequence"/>
</dbReference>
<name>A0A8J3IT57_9CHLR</name>
<gene>
    <name evidence="1" type="ORF">KSF_081230</name>
</gene>
<dbReference type="RefSeq" id="WP_220208843.1">
    <property type="nucleotide sequence ID" value="NZ_BNJK01000002.1"/>
</dbReference>
<dbReference type="EMBL" id="BNJK01000002">
    <property type="protein sequence ID" value="GHO98075.1"/>
    <property type="molecule type" value="Genomic_DNA"/>
</dbReference>
<evidence type="ECO:0000313" key="2">
    <source>
        <dbReference type="Proteomes" id="UP000597444"/>
    </source>
</evidence>
<evidence type="ECO:0000313" key="1">
    <source>
        <dbReference type="EMBL" id="GHO98075.1"/>
    </source>
</evidence>
<dbReference type="AlphaFoldDB" id="A0A8J3IT57"/>
<sequence length="99" mass="10988">MMRKIEEVTALDSLDEMWVVVEAAALLGVKTGRVHALIEEGSLPSRFATLEETGILLATGRIKGVPGSGIRLIPKYAVESAKGRRKRGWQKGRPRRKEY</sequence>
<organism evidence="1 2">
    <name type="scientific">Reticulibacter mediterranei</name>
    <dbReference type="NCBI Taxonomy" id="2778369"/>
    <lineage>
        <taxon>Bacteria</taxon>
        <taxon>Bacillati</taxon>
        <taxon>Chloroflexota</taxon>
        <taxon>Ktedonobacteria</taxon>
        <taxon>Ktedonobacterales</taxon>
        <taxon>Reticulibacteraceae</taxon>
        <taxon>Reticulibacter</taxon>
    </lineage>
</organism>
<accession>A0A8J3IT57</accession>
<reference evidence="1" key="1">
    <citation type="submission" date="2020-10" db="EMBL/GenBank/DDBJ databases">
        <title>Taxonomic study of unclassified bacteria belonging to the class Ktedonobacteria.</title>
        <authorList>
            <person name="Yabe S."/>
            <person name="Wang C.M."/>
            <person name="Zheng Y."/>
            <person name="Sakai Y."/>
            <person name="Cavaletti L."/>
            <person name="Monciardini P."/>
            <person name="Donadio S."/>
        </authorList>
    </citation>
    <scope>NUCLEOTIDE SEQUENCE</scope>
    <source>
        <strain evidence="1">ID150040</strain>
    </source>
</reference>
<comment type="caution">
    <text evidence="1">The sequence shown here is derived from an EMBL/GenBank/DDBJ whole genome shotgun (WGS) entry which is preliminary data.</text>
</comment>
<proteinExistence type="predicted"/>
<keyword evidence="2" id="KW-1185">Reference proteome</keyword>
<protein>
    <submittedName>
        <fullName evidence="1">Uncharacterized protein</fullName>
    </submittedName>
</protein>